<dbReference type="Proteomes" id="UP000410492">
    <property type="component" value="Unassembled WGS sequence"/>
</dbReference>
<dbReference type="GO" id="GO:0006886">
    <property type="term" value="P:intracellular protein transport"/>
    <property type="evidence" value="ECO:0007669"/>
    <property type="project" value="TreeGrafter"/>
</dbReference>
<comment type="similarity">
    <text evidence="1">Belongs to the syntaxin family.</text>
</comment>
<evidence type="ECO:0000313" key="5">
    <source>
        <dbReference type="EMBL" id="VEN58781.1"/>
    </source>
</evidence>
<dbReference type="GO" id="GO:0012505">
    <property type="term" value="C:endomembrane system"/>
    <property type="evidence" value="ECO:0007669"/>
    <property type="project" value="TreeGrafter"/>
</dbReference>
<dbReference type="GO" id="GO:0005886">
    <property type="term" value="C:plasma membrane"/>
    <property type="evidence" value="ECO:0007669"/>
    <property type="project" value="TreeGrafter"/>
</dbReference>
<proteinExistence type="inferred from homology"/>
<dbReference type="GO" id="GO:0031201">
    <property type="term" value="C:SNARE complex"/>
    <property type="evidence" value="ECO:0007669"/>
    <property type="project" value="TreeGrafter"/>
</dbReference>
<reference evidence="5 6" key="1">
    <citation type="submission" date="2019-01" db="EMBL/GenBank/DDBJ databases">
        <authorList>
            <person name="Sayadi A."/>
        </authorList>
    </citation>
    <scope>NUCLEOTIDE SEQUENCE [LARGE SCALE GENOMIC DNA]</scope>
</reference>
<dbReference type="GO" id="GO:0000149">
    <property type="term" value="F:SNARE binding"/>
    <property type="evidence" value="ECO:0007669"/>
    <property type="project" value="TreeGrafter"/>
</dbReference>
<feature type="domain" description="T-SNARE coiled-coil homology" evidence="4">
    <location>
        <begin position="154"/>
        <end position="216"/>
    </location>
</feature>
<dbReference type="SUPFAM" id="SSF47661">
    <property type="entry name" value="t-snare proteins"/>
    <property type="match status" value="1"/>
</dbReference>
<dbReference type="GO" id="GO:0000421">
    <property type="term" value="C:autophagosome membrane"/>
    <property type="evidence" value="ECO:0007669"/>
    <property type="project" value="TreeGrafter"/>
</dbReference>
<dbReference type="AlphaFoldDB" id="A0A653DGY3"/>
<dbReference type="InterPro" id="IPR000727">
    <property type="entry name" value="T_SNARE_dom"/>
</dbReference>
<dbReference type="Pfam" id="PF26585">
    <property type="entry name" value="STX17_N"/>
    <property type="match status" value="1"/>
</dbReference>
<dbReference type="PROSITE" id="PS50192">
    <property type="entry name" value="T_SNARE"/>
    <property type="match status" value="1"/>
</dbReference>
<protein>
    <recommendedName>
        <fullName evidence="4">t-SNARE coiled-coil homology domain-containing protein</fullName>
    </recommendedName>
</protein>
<gene>
    <name evidence="5" type="ORF">CALMAC_LOCUS17039</name>
</gene>
<name>A0A653DGY3_CALMS</name>
<dbReference type="EMBL" id="CAACVG010011763">
    <property type="protein sequence ID" value="VEN58781.1"/>
    <property type="molecule type" value="Genomic_DNA"/>
</dbReference>
<evidence type="ECO:0000256" key="1">
    <source>
        <dbReference type="ARBA" id="ARBA00009063"/>
    </source>
</evidence>
<evidence type="ECO:0000259" key="4">
    <source>
        <dbReference type="PROSITE" id="PS50192"/>
    </source>
</evidence>
<dbReference type="GO" id="GO:0048278">
    <property type="term" value="P:vesicle docking"/>
    <property type="evidence" value="ECO:0007669"/>
    <property type="project" value="TreeGrafter"/>
</dbReference>
<dbReference type="GO" id="GO:0006887">
    <property type="term" value="P:exocytosis"/>
    <property type="evidence" value="ECO:0007669"/>
    <property type="project" value="TreeGrafter"/>
</dbReference>
<dbReference type="OrthoDB" id="10035606at2759"/>
<dbReference type="InterPro" id="IPR045242">
    <property type="entry name" value="Syntaxin"/>
</dbReference>
<keyword evidence="2" id="KW-0175">Coiled coil</keyword>
<dbReference type="InterPro" id="IPR010989">
    <property type="entry name" value="SNARE"/>
</dbReference>
<sequence>MANLIPSNGSKQPLKVLEVPLNKFSDEVVPHHQNVFEQYKAGIQKLVALNNTEQLKKEIKEKKRTVKQLRDLMYELDTLRTQVEDEDLDRFDIKTLSLRKIIINLINGYTDLEKSAEKLIQATEAKIAAEKENCNPFEGASQLQLQENLNDLKLKQHREQLSRVENINKDVEDLHEMYKDLHGMVETQAPHVDHVEESVESTQRNVEGGMRELVKAHKLKAVAYPVTGAFLGGMLGGPVGLVAGIKIGGAAAVGCAIAGYTGGRLFGKWKSAESIQHEAEQEAQKRQQEVNVVAEKKDI</sequence>
<evidence type="ECO:0000256" key="3">
    <source>
        <dbReference type="SAM" id="MobiDB-lite"/>
    </source>
</evidence>
<evidence type="ECO:0000256" key="2">
    <source>
        <dbReference type="SAM" id="Coils"/>
    </source>
</evidence>
<dbReference type="Gene3D" id="1.20.5.110">
    <property type="match status" value="1"/>
</dbReference>
<dbReference type="SMART" id="SM00397">
    <property type="entry name" value="t_SNARE"/>
    <property type="match status" value="1"/>
</dbReference>
<dbReference type="GO" id="GO:0005484">
    <property type="term" value="F:SNAP receptor activity"/>
    <property type="evidence" value="ECO:0007669"/>
    <property type="project" value="TreeGrafter"/>
</dbReference>
<feature type="region of interest" description="Disordered" evidence="3">
    <location>
        <begin position="278"/>
        <end position="299"/>
    </location>
</feature>
<dbReference type="GO" id="GO:0006906">
    <property type="term" value="P:vesicle fusion"/>
    <property type="evidence" value="ECO:0007669"/>
    <property type="project" value="TreeGrafter"/>
</dbReference>
<accession>A0A653DGY3</accession>
<dbReference type="PANTHER" id="PTHR19957:SF139">
    <property type="entry name" value="SYNTAXIN-17"/>
    <property type="match status" value="1"/>
</dbReference>
<organism evidence="5 6">
    <name type="scientific">Callosobruchus maculatus</name>
    <name type="common">Southern cowpea weevil</name>
    <name type="synonym">Pulse bruchid</name>
    <dbReference type="NCBI Taxonomy" id="64391"/>
    <lineage>
        <taxon>Eukaryota</taxon>
        <taxon>Metazoa</taxon>
        <taxon>Ecdysozoa</taxon>
        <taxon>Arthropoda</taxon>
        <taxon>Hexapoda</taxon>
        <taxon>Insecta</taxon>
        <taxon>Pterygota</taxon>
        <taxon>Neoptera</taxon>
        <taxon>Endopterygota</taxon>
        <taxon>Coleoptera</taxon>
        <taxon>Polyphaga</taxon>
        <taxon>Cucujiformia</taxon>
        <taxon>Chrysomeloidea</taxon>
        <taxon>Chrysomelidae</taxon>
        <taxon>Bruchinae</taxon>
        <taxon>Bruchini</taxon>
        <taxon>Callosobruchus</taxon>
    </lineage>
</organism>
<keyword evidence="6" id="KW-1185">Reference proteome</keyword>
<evidence type="ECO:0000313" key="6">
    <source>
        <dbReference type="Proteomes" id="UP000410492"/>
    </source>
</evidence>
<feature type="coiled-coil region" evidence="2">
    <location>
        <begin position="112"/>
        <end position="174"/>
    </location>
</feature>
<dbReference type="PANTHER" id="PTHR19957">
    <property type="entry name" value="SYNTAXIN"/>
    <property type="match status" value="1"/>
</dbReference>
<dbReference type="InterPro" id="IPR059001">
    <property type="entry name" value="STX17_N"/>
</dbReference>